<accession>A0ABQ1VBW8</accession>
<proteinExistence type="predicted"/>
<reference evidence="3" key="1">
    <citation type="journal article" date="2019" name="Int. J. Syst. Evol. Microbiol.">
        <title>The Global Catalogue of Microorganisms (GCM) 10K type strain sequencing project: providing services to taxonomists for standard genome sequencing and annotation.</title>
        <authorList>
            <consortium name="The Broad Institute Genomics Platform"/>
            <consortium name="The Broad Institute Genome Sequencing Center for Infectious Disease"/>
            <person name="Wu L."/>
            <person name="Ma J."/>
        </authorList>
    </citation>
    <scope>NUCLEOTIDE SEQUENCE [LARGE SCALE GENOMIC DNA]</scope>
    <source>
        <strain evidence="3">CGMCC 1.15407</strain>
    </source>
</reference>
<keyword evidence="3" id="KW-1185">Reference proteome</keyword>
<evidence type="ECO:0008006" key="4">
    <source>
        <dbReference type="Google" id="ProtNLM"/>
    </source>
</evidence>
<name>A0ABQ1VBW8_9BACT</name>
<feature type="chain" id="PRO_5046297895" description="Flagellin biosynthesis protein FlgD" evidence="1">
    <location>
        <begin position="27"/>
        <end position="163"/>
    </location>
</feature>
<sequence length="163" mass="18424">MTSATKALLILTICSFLISWIPSDQPAPSSYKCLVQLTNYKGEGAYMIVSLIDPDGKYDETLYVMGKDKEWYPDMEQWWAYYNESPFDIDGISGATIAGGERTICVITFDKSKLDAGYKLRFETAVEDQQYVVDDVEFPLTSANVSGKFEGKGYIRYIRMVPN</sequence>
<dbReference type="RefSeq" id="WP_137402924.1">
    <property type="nucleotide sequence ID" value="NZ_BMIU01000033.1"/>
</dbReference>
<evidence type="ECO:0000313" key="3">
    <source>
        <dbReference type="Proteomes" id="UP000647339"/>
    </source>
</evidence>
<organism evidence="2 3">
    <name type="scientific">Echinicola rosea</name>
    <dbReference type="NCBI Taxonomy" id="1807691"/>
    <lineage>
        <taxon>Bacteria</taxon>
        <taxon>Pseudomonadati</taxon>
        <taxon>Bacteroidota</taxon>
        <taxon>Cytophagia</taxon>
        <taxon>Cytophagales</taxon>
        <taxon>Cyclobacteriaceae</taxon>
        <taxon>Echinicola</taxon>
    </lineage>
</organism>
<dbReference type="Proteomes" id="UP000647339">
    <property type="component" value="Unassembled WGS sequence"/>
</dbReference>
<evidence type="ECO:0000313" key="2">
    <source>
        <dbReference type="EMBL" id="GGF50090.1"/>
    </source>
</evidence>
<feature type="signal peptide" evidence="1">
    <location>
        <begin position="1"/>
        <end position="26"/>
    </location>
</feature>
<gene>
    <name evidence="2" type="ORF">GCM10011339_43300</name>
</gene>
<evidence type="ECO:0000256" key="1">
    <source>
        <dbReference type="SAM" id="SignalP"/>
    </source>
</evidence>
<dbReference type="InterPro" id="IPR014469">
    <property type="entry name" value="DUF2271"/>
</dbReference>
<dbReference type="EMBL" id="BMIU01000033">
    <property type="protein sequence ID" value="GGF50090.1"/>
    <property type="molecule type" value="Genomic_DNA"/>
</dbReference>
<keyword evidence="1" id="KW-0732">Signal</keyword>
<comment type="caution">
    <text evidence="2">The sequence shown here is derived from an EMBL/GenBank/DDBJ whole genome shotgun (WGS) entry which is preliminary data.</text>
</comment>
<dbReference type="Pfam" id="PF10029">
    <property type="entry name" value="DUF2271"/>
    <property type="match status" value="1"/>
</dbReference>
<protein>
    <recommendedName>
        <fullName evidence="4">Flagellin biosynthesis protein FlgD</fullName>
    </recommendedName>
</protein>